<dbReference type="Pfam" id="PF00116">
    <property type="entry name" value="COX2"/>
    <property type="match status" value="1"/>
</dbReference>
<evidence type="ECO:0000256" key="9">
    <source>
        <dbReference type="ARBA" id="ARBA00023136"/>
    </source>
</evidence>
<dbReference type="PROSITE" id="PS50999">
    <property type="entry name" value="COX2_TM"/>
    <property type="match status" value="1"/>
</dbReference>
<evidence type="ECO:0000313" key="16">
    <source>
        <dbReference type="Proteomes" id="UP000288227"/>
    </source>
</evidence>
<dbReference type="PROSITE" id="PS50857">
    <property type="entry name" value="COX2_CUA"/>
    <property type="match status" value="1"/>
</dbReference>
<dbReference type="GO" id="GO:0042773">
    <property type="term" value="P:ATP synthesis coupled electron transport"/>
    <property type="evidence" value="ECO:0007669"/>
    <property type="project" value="TreeGrafter"/>
</dbReference>
<feature type="transmembrane region" description="Helical" evidence="12">
    <location>
        <begin position="85"/>
        <end position="110"/>
    </location>
</feature>
<evidence type="ECO:0000313" key="15">
    <source>
        <dbReference type="EMBL" id="GCC52954.1"/>
    </source>
</evidence>
<feature type="domain" description="Cytochrome oxidase subunit II transmembrane region profile" evidence="14">
    <location>
        <begin position="65"/>
        <end position="159"/>
    </location>
</feature>
<dbReference type="GO" id="GO:0005507">
    <property type="term" value="F:copper ion binding"/>
    <property type="evidence" value="ECO:0007669"/>
    <property type="project" value="InterPro"/>
</dbReference>
<keyword evidence="5 10" id="KW-0812">Transmembrane</keyword>
<comment type="caution">
    <text evidence="15">The sequence shown here is derived from an EMBL/GenBank/DDBJ whole genome shotgun (WGS) entry which is preliminary data.</text>
</comment>
<reference evidence="15 16" key="1">
    <citation type="submission" date="2018-11" db="EMBL/GenBank/DDBJ databases">
        <title>Chryseotalea sanarue gen. nov., sp., nov., a member of the family Cytophagaceae, isolated from a brackish lake in Hamamatsu Japan.</title>
        <authorList>
            <person name="Maejima Y."/>
            <person name="Iino T."/>
            <person name="Muraguchi Y."/>
            <person name="Fukuda K."/>
            <person name="Ohkuma M."/>
            <person name="Moriuchi R."/>
            <person name="Dohra H."/>
            <person name="Kimbara K."/>
            <person name="Shintani M."/>
        </authorList>
    </citation>
    <scope>NUCLEOTIDE SEQUENCE [LARGE SCALE GENOMIC DNA]</scope>
    <source>
        <strain evidence="15 16">Ys</strain>
    </source>
</reference>
<feature type="transmembrane region" description="Helical" evidence="12">
    <location>
        <begin position="6"/>
        <end position="23"/>
    </location>
</feature>
<feature type="transmembrane region" description="Helical" evidence="12">
    <location>
        <begin position="131"/>
        <end position="149"/>
    </location>
</feature>
<keyword evidence="6" id="KW-1278">Translocase</keyword>
<proteinExistence type="inferred from homology"/>
<keyword evidence="11" id="KW-0479">Metal-binding</keyword>
<accession>A0A401UDJ6</accession>
<dbReference type="Gene3D" id="1.10.287.90">
    <property type="match status" value="1"/>
</dbReference>
<evidence type="ECO:0000256" key="4">
    <source>
        <dbReference type="ARBA" id="ARBA00022660"/>
    </source>
</evidence>
<comment type="cofactor">
    <cofactor evidence="11">
        <name>Cu cation</name>
        <dbReference type="ChEBI" id="CHEBI:23378"/>
    </cofactor>
    <text evidence="11">Binds a copper A center.</text>
</comment>
<dbReference type="AlphaFoldDB" id="A0A401UDJ6"/>
<evidence type="ECO:0000256" key="6">
    <source>
        <dbReference type="ARBA" id="ARBA00022967"/>
    </source>
</evidence>
<keyword evidence="16" id="KW-1185">Reference proteome</keyword>
<dbReference type="PANTHER" id="PTHR22888">
    <property type="entry name" value="CYTOCHROME C OXIDASE, SUBUNIT II"/>
    <property type="match status" value="1"/>
</dbReference>
<dbReference type="InterPro" id="IPR002429">
    <property type="entry name" value="CcO_II-like_C"/>
</dbReference>
<dbReference type="Proteomes" id="UP000288227">
    <property type="component" value="Unassembled WGS sequence"/>
</dbReference>
<evidence type="ECO:0000259" key="13">
    <source>
        <dbReference type="PROSITE" id="PS50857"/>
    </source>
</evidence>
<dbReference type="PANTHER" id="PTHR22888:SF9">
    <property type="entry name" value="CYTOCHROME C OXIDASE SUBUNIT 2"/>
    <property type="match status" value="1"/>
</dbReference>
<dbReference type="PRINTS" id="PR01166">
    <property type="entry name" value="CYCOXIDASEII"/>
</dbReference>
<keyword evidence="8 12" id="KW-1133">Transmembrane helix</keyword>
<dbReference type="InterPro" id="IPR011759">
    <property type="entry name" value="Cyt_c_oxidase_su2_TM_dom"/>
</dbReference>
<evidence type="ECO:0000256" key="10">
    <source>
        <dbReference type="RuleBase" id="RU000456"/>
    </source>
</evidence>
<evidence type="ECO:0000256" key="7">
    <source>
        <dbReference type="ARBA" id="ARBA00022982"/>
    </source>
</evidence>
<evidence type="ECO:0000256" key="2">
    <source>
        <dbReference type="ARBA" id="ARBA00007866"/>
    </source>
</evidence>
<sequence>MMSLIIGIGVVLVLTIFYLIFRVSRLVGIAKGKDPDRVSSSNGVHGNLFMLFMIGGLVAFFWYSWAHFDEYTLPVASIHGAETDMLFWVSMAVVVAAFVIITIIMFVFTYQYKYDENRKAKFYPDNHYLELAWTIIPAVVLSLLIFTGLKSWNEITSPASAEAEVVELVGQQFAWTARYPGIKDNQLGTVNYRLIDNYGNEFGLDLSDKNSFDDFKSLELHIPAGKEILLKIRAKDVLHSVFLPHFRVKMDAVPGMPTNFKFTATKTTAQMREETGNPNFNYEMACTEVCGRGHFSMKMAVVVHTQDEFEEWKKTQEAWLKQNPTYLEKVPAGLREAAMISAGIPVESLSTSAQSVNQAISVN</sequence>
<dbReference type="InterPro" id="IPR045187">
    <property type="entry name" value="CcO_II"/>
</dbReference>
<dbReference type="GO" id="GO:0004129">
    <property type="term" value="F:cytochrome-c oxidase activity"/>
    <property type="evidence" value="ECO:0007669"/>
    <property type="project" value="UniProtKB-EC"/>
</dbReference>
<dbReference type="GO" id="GO:0005886">
    <property type="term" value="C:plasma membrane"/>
    <property type="evidence" value="ECO:0007669"/>
    <property type="project" value="UniProtKB-SubCell"/>
</dbReference>
<name>A0A401UDJ6_9BACT</name>
<dbReference type="InterPro" id="IPR036257">
    <property type="entry name" value="Cyt_c_oxidase_su2_TM_sf"/>
</dbReference>
<keyword evidence="11" id="KW-0186">Copper</keyword>
<dbReference type="RefSeq" id="WP_127123605.1">
    <property type="nucleotide sequence ID" value="NZ_BHXQ01000006.1"/>
</dbReference>
<dbReference type="Gene3D" id="2.60.40.420">
    <property type="entry name" value="Cupredoxins - blue copper proteins"/>
    <property type="match status" value="1"/>
</dbReference>
<evidence type="ECO:0000256" key="11">
    <source>
        <dbReference type="RuleBase" id="RU004024"/>
    </source>
</evidence>
<dbReference type="OrthoDB" id="9781261at2"/>
<gene>
    <name evidence="15" type="ORF">SanaruYs_31950</name>
</gene>
<comment type="similarity">
    <text evidence="2 10">Belongs to the cytochrome c oxidase subunit 2 family.</text>
</comment>
<feature type="domain" description="Cytochrome oxidase subunit II copper A binding" evidence="13">
    <location>
        <begin position="161"/>
        <end position="315"/>
    </location>
</feature>
<evidence type="ECO:0000256" key="5">
    <source>
        <dbReference type="ARBA" id="ARBA00022692"/>
    </source>
</evidence>
<dbReference type="Pfam" id="PF02790">
    <property type="entry name" value="COX2_TM"/>
    <property type="match status" value="1"/>
</dbReference>
<dbReference type="SUPFAM" id="SSF81464">
    <property type="entry name" value="Cytochrome c oxidase subunit II-like, transmembrane region"/>
    <property type="match status" value="1"/>
</dbReference>
<keyword evidence="7 10" id="KW-0249">Electron transport</keyword>
<evidence type="ECO:0000259" key="14">
    <source>
        <dbReference type="PROSITE" id="PS50999"/>
    </source>
</evidence>
<evidence type="ECO:0000256" key="12">
    <source>
        <dbReference type="SAM" id="Phobius"/>
    </source>
</evidence>
<keyword evidence="4 10" id="KW-0679">Respiratory chain</keyword>
<comment type="subcellular location">
    <subcellularLocation>
        <location evidence="10">Cell membrane</location>
        <topology evidence="10">Multi-pass membrane protein</topology>
    </subcellularLocation>
    <subcellularLocation>
        <location evidence="1">Membrane</location>
        <topology evidence="1">Multi-pass membrane protein</topology>
    </subcellularLocation>
</comment>
<feature type="transmembrane region" description="Helical" evidence="12">
    <location>
        <begin position="44"/>
        <end position="65"/>
    </location>
</feature>
<dbReference type="SUPFAM" id="SSF49503">
    <property type="entry name" value="Cupredoxins"/>
    <property type="match status" value="1"/>
</dbReference>
<evidence type="ECO:0000256" key="8">
    <source>
        <dbReference type="ARBA" id="ARBA00022989"/>
    </source>
</evidence>
<keyword evidence="3 10" id="KW-0813">Transport</keyword>
<evidence type="ECO:0000256" key="1">
    <source>
        <dbReference type="ARBA" id="ARBA00004141"/>
    </source>
</evidence>
<keyword evidence="9 12" id="KW-0472">Membrane</keyword>
<dbReference type="EC" id="7.1.1.9" evidence="11"/>
<comment type="catalytic activity">
    <reaction evidence="11">
        <text>4 Fe(II)-[cytochrome c] + O2 + 8 H(+)(in) = 4 Fe(III)-[cytochrome c] + 2 H2O + 4 H(+)(out)</text>
        <dbReference type="Rhea" id="RHEA:11436"/>
        <dbReference type="Rhea" id="RHEA-COMP:10350"/>
        <dbReference type="Rhea" id="RHEA-COMP:14399"/>
        <dbReference type="ChEBI" id="CHEBI:15377"/>
        <dbReference type="ChEBI" id="CHEBI:15378"/>
        <dbReference type="ChEBI" id="CHEBI:15379"/>
        <dbReference type="ChEBI" id="CHEBI:29033"/>
        <dbReference type="ChEBI" id="CHEBI:29034"/>
        <dbReference type="EC" id="7.1.1.9"/>
    </reaction>
</comment>
<organism evidence="15 16">
    <name type="scientific">Chryseotalea sanaruensis</name>
    <dbReference type="NCBI Taxonomy" id="2482724"/>
    <lineage>
        <taxon>Bacteria</taxon>
        <taxon>Pseudomonadati</taxon>
        <taxon>Bacteroidota</taxon>
        <taxon>Cytophagia</taxon>
        <taxon>Cytophagales</taxon>
        <taxon>Chryseotaleaceae</taxon>
        <taxon>Chryseotalea</taxon>
    </lineage>
</organism>
<dbReference type="InterPro" id="IPR008972">
    <property type="entry name" value="Cupredoxin"/>
</dbReference>
<comment type="function">
    <text evidence="11">Subunits I and II form the functional core of the enzyme complex. Electrons originating in cytochrome c are transferred via heme a and Cu(A) to the binuclear center formed by heme a3 and Cu(B).</text>
</comment>
<evidence type="ECO:0000256" key="3">
    <source>
        <dbReference type="ARBA" id="ARBA00022448"/>
    </source>
</evidence>
<protein>
    <recommendedName>
        <fullName evidence="11">Cytochrome c oxidase subunit 2</fullName>
        <ecNumber evidence="11">7.1.1.9</ecNumber>
    </recommendedName>
</protein>
<dbReference type="EMBL" id="BHXQ01000006">
    <property type="protein sequence ID" value="GCC52954.1"/>
    <property type="molecule type" value="Genomic_DNA"/>
</dbReference>